<keyword evidence="1" id="KW-0472">Membrane</keyword>
<feature type="transmembrane region" description="Helical" evidence="1">
    <location>
        <begin position="70"/>
        <end position="95"/>
    </location>
</feature>
<evidence type="ECO:0000313" key="3">
    <source>
        <dbReference type="Proteomes" id="UP000295764"/>
    </source>
</evidence>
<protein>
    <submittedName>
        <fullName evidence="2">Uncharacterized protein</fullName>
    </submittedName>
</protein>
<evidence type="ECO:0000313" key="2">
    <source>
        <dbReference type="EMBL" id="TDN43341.1"/>
    </source>
</evidence>
<gene>
    <name evidence="2" type="ORF">EDF64_10811</name>
</gene>
<sequence>MRSKGESTVGAPIWLIVIGGVLVALGSLAYAGLWRSWMRRSTPAMPFGMFWLGLALVCEGVAAFCFNGPVVLALVLMVAFVLCGVLGMWLLFGGARWATPRWSRRAARR</sequence>
<name>A0A4R6DFG6_9MICO</name>
<dbReference type="Proteomes" id="UP000295764">
    <property type="component" value="Unassembled WGS sequence"/>
</dbReference>
<proteinExistence type="predicted"/>
<accession>A0A4R6DFG6</accession>
<feature type="transmembrane region" description="Helical" evidence="1">
    <location>
        <begin position="12"/>
        <end position="33"/>
    </location>
</feature>
<organism evidence="2 3">
    <name type="scientific">Curtobacterium flaccumfaciens</name>
    <dbReference type="NCBI Taxonomy" id="2035"/>
    <lineage>
        <taxon>Bacteria</taxon>
        <taxon>Bacillati</taxon>
        <taxon>Actinomycetota</taxon>
        <taxon>Actinomycetes</taxon>
        <taxon>Micrococcales</taxon>
        <taxon>Microbacteriaceae</taxon>
        <taxon>Curtobacterium</taxon>
    </lineage>
</organism>
<evidence type="ECO:0000256" key="1">
    <source>
        <dbReference type="SAM" id="Phobius"/>
    </source>
</evidence>
<keyword evidence="1" id="KW-1133">Transmembrane helix</keyword>
<dbReference type="AlphaFoldDB" id="A0A4R6DFG6"/>
<comment type="caution">
    <text evidence="2">The sequence shown here is derived from an EMBL/GenBank/DDBJ whole genome shotgun (WGS) entry which is preliminary data.</text>
</comment>
<dbReference type="EMBL" id="SNVW01000008">
    <property type="protein sequence ID" value="TDN43341.1"/>
    <property type="molecule type" value="Genomic_DNA"/>
</dbReference>
<feature type="transmembrane region" description="Helical" evidence="1">
    <location>
        <begin position="45"/>
        <end position="64"/>
    </location>
</feature>
<keyword evidence="1" id="KW-0812">Transmembrane</keyword>
<reference evidence="2 3" key="1">
    <citation type="submission" date="2019-03" db="EMBL/GenBank/DDBJ databases">
        <title>Genomic analyses of the natural microbiome of Caenorhabditis elegans.</title>
        <authorList>
            <person name="Samuel B."/>
        </authorList>
    </citation>
    <scope>NUCLEOTIDE SEQUENCE [LARGE SCALE GENOMIC DNA]</scope>
    <source>
        <strain evidence="2 3">JUb65</strain>
    </source>
</reference>
<dbReference type="OrthoDB" id="5019643at2"/>